<feature type="domain" description="HTH araC/xylS-type" evidence="4">
    <location>
        <begin position="248"/>
        <end position="349"/>
    </location>
</feature>
<keyword evidence="3" id="KW-0804">Transcription</keyword>
<dbReference type="InterPro" id="IPR018060">
    <property type="entry name" value="HTH_AraC"/>
</dbReference>
<dbReference type="PANTHER" id="PTHR46796:SF12">
    <property type="entry name" value="HTH-TYPE DNA-BINDING TRANSCRIPTIONAL ACTIVATOR EUTR"/>
    <property type="match status" value="1"/>
</dbReference>
<accession>A0ABP8VMU3</accession>
<dbReference type="RefSeq" id="WP_345372873.1">
    <property type="nucleotide sequence ID" value="NZ_BAABLM010000001.1"/>
</dbReference>
<dbReference type="Gene3D" id="1.10.10.60">
    <property type="entry name" value="Homeodomain-like"/>
    <property type="match status" value="1"/>
</dbReference>
<dbReference type="PROSITE" id="PS01124">
    <property type="entry name" value="HTH_ARAC_FAMILY_2"/>
    <property type="match status" value="1"/>
</dbReference>
<dbReference type="InterPro" id="IPR009057">
    <property type="entry name" value="Homeodomain-like_sf"/>
</dbReference>
<dbReference type="EMBL" id="BAABLM010000001">
    <property type="protein sequence ID" value="GAA4666421.1"/>
    <property type="molecule type" value="Genomic_DNA"/>
</dbReference>
<sequence>MTGSAFDGASTFEGSSSFEGASSFGSASSFGNVASQPREDLRFHAQGTSPDEAAAAYGSAYGGRFEVTPPARDFSFRYAFVGNDRLTLRTSASTGTIAGEIPHLRDYVVSWFRTGSGLLDWHRFTRHGTTTEPFLFPLERSFGLRFAPHRQNLVHFAPDFLEGVATEFHSGPSQRVSFDHEADAQPAGLARWRTALTDATSAIIDRATAPLLRFNAELMLARVLLVLFPWRAWDVPRVLREPSGSKARVALDFIQHHAHEPITPADAARAAGIHTRSLQQATQRTLGMSPTTYLRNVRLDRARTELLRHDAGTTTVAAVARDWGFGNLGRFASTYQARFGEKPNQTLRK</sequence>
<evidence type="ECO:0000313" key="6">
    <source>
        <dbReference type="Proteomes" id="UP001501295"/>
    </source>
</evidence>
<proteinExistence type="predicted"/>
<dbReference type="SMART" id="SM00342">
    <property type="entry name" value="HTH_ARAC"/>
    <property type="match status" value="1"/>
</dbReference>
<keyword evidence="2" id="KW-0238">DNA-binding</keyword>
<evidence type="ECO:0000259" key="4">
    <source>
        <dbReference type="PROSITE" id="PS01124"/>
    </source>
</evidence>
<evidence type="ECO:0000256" key="1">
    <source>
        <dbReference type="ARBA" id="ARBA00023015"/>
    </source>
</evidence>
<dbReference type="Proteomes" id="UP001501295">
    <property type="component" value="Unassembled WGS sequence"/>
</dbReference>
<keyword evidence="6" id="KW-1185">Reference proteome</keyword>
<name>A0ABP8VMU3_9MICO</name>
<comment type="caution">
    <text evidence="5">The sequence shown here is derived from an EMBL/GenBank/DDBJ whole genome shotgun (WGS) entry which is preliminary data.</text>
</comment>
<dbReference type="SUPFAM" id="SSF46689">
    <property type="entry name" value="Homeodomain-like"/>
    <property type="match status" value="1"/>
</dbReference>
<protein>
    <recommendedName>
        <fullName evidence="4">HTH araC/xylS-type domain-containing protein</fullName>
    </recommendedName>
</protein>
<evidence type="ECO:0000256" key="3">
    <source>
        <dbReference type="ARBA" id="ARBA00023163"/>
    </source>
</evidence>
<dbReference type="Pfam" id="PF12833">
    <property type="entry name" value="HTH_18"/>
    <property type="match status" value="1"/>
</dbReference>
<dbReference type="InterPro" id="IPR018062">
    <property type="entry name" value="HTH_AraC-typ_CS"/>
</dbReference>
<reference evidence="6" key="1">
    <citation type="journal article" date="2019" name="Int. J. Syst. Evol. Microbiol.">
        <title>The Global Catalogue of Microorganisms (GCM) 10K type strain sequencing project: providing services to taxonomists for standard genome sequencing and annotation.</title>
        <authorList>
            <consortium name="The Broad Institute Genomics Platform"/>
            <consortium name="The Broad Institute Genome Sequencing Center for Infectious Disease"/>
            <person name="Wu L."/>
            <person name="Ma J."/>
        </authorList>
    </citation>
    <scope>NUCLEOTIDE SEQUENCE [LARGE SCALE GENOMIC DNA]</scope>
    <source>
        <strain evidence="6">JCM 18956</strain>
    </source>
</reference>
<evidence type="ECO:0000313" key="5">
    <source>
        <dbReference type="EMBL" id="GAA4666421.1"/>
    </source>
</evidence>
<dbReference type="InterPro" id="IPR050204">
    <property type="entry name" value="AraC_XylS_family_regulators"/>
</dbReference>
<gene>
    <name evidence="5" type="ORF">GCM10025780_05160</name>
</gene>
<keyword evidence="1" id="KW-0805">Transcription regulation</keyword>
<dbReference type="PANTHER" id="PTHR46796">
    <property type="entry name" value="HTH-TYPE TRANSCRIPTIONAL ACTIVATOR RHAS-RELATED"/>
    <property type="match status" value="1"/>
</dbReference>
<dbReference type="PROSITE" id="PS00041">
    <property type="entry name" value="HTH_ARAC_FAMILY_1"/>
    <property type="match status" value="1"/>
</dbReference>
<evidence type="ECO:0000256" key="2">
    <source>
        <dbReference type="ARBA" id="ARBA00023125"/>
    </source>
</evidence>
<organism evidence="5 6">
    <name type="scientific">Frondihabitans cladoniiphilus</name>
    <dbReference type="NCBI Taxonomy" id="715785"/>
    <lineage>
        <taxon>Bacteria</taxon>
        <taxon>Bacillati</taxon>
        <taxon>Actinomycetota</taxon>
        <taxon>Actinomycetes</taxon>
        <taxon>Micrococcales</taxon>
        <taxon>Microbacteriaceae</taxon>
        <taxon>Frondihabitans</taxon>
    </lineage>
</organism>